<reference evidence="2 3" key="1">
    <citation type="journal article" date="2018" name="Arch. Microbiol.">
        <title>New insights into the metabolic potential of the phototrophic purple bacterium Rhodopila globiformis DSM 161(T) from its draft genome sequence and evidence for a vanadium-dependent nitrogenase.</title>
        <authorList>
            <person name="Imhoff J.F."/>
            <person name="Rahn T."/>
            <person name="Kunzel S."/>
            <person name="Neulinger S.C."/>
        </authorList>
    </citation>
    <scope>NUCLEOTIDE SEQUENCE [LARGE SCALE GENOMIC DNA]</scope>
    <source>
        <strain evidence="2 3">DSM 16996</strain>
    </source>
</reference>
<comment type="caution">
    <text evidence="2">The sequence shown here is derived from an EMBL/GenBank/DDBJ whole genome shotgun (WGS) entry which is preliminary data.</text>
</comment>
<accession>A0A2S6N3W9</accession>
<dbReference type="OrthoDB" id="256753at2"/>
<organism evidence="2 3">
    <name type="scientific">Rhodoblastus sphagnicola</name>
    <dbReference type="NCBI Taxonomy" id="333368"/>
    <lineage>
        <taxon>Bacteria</taxon>
        <taxon>Pseudomonadati</taxon>
        <taxon>Pseudomonadota</taxon>
        <taxon>Alphaproteobacteria</taxon>
        <taxon>Hyphomicrobiales</taxon>
        <taxon>Rhodoblastaceae</taxon>
        <taxon>Rhodoblastus</taxon>
    </lineage>
</organism>
<dbReference type="RefSeq" id="WP_104508802.1">
    <property type="nucleotide sequence ID" value="NZ_JACIGC010000010.1"/>
</dbReference>
<dbReference type="Proteomes" id="UP000239089">
    <property type="component" value="Unassembled WGS sequence"/>
</dbReference>
<dbReference type="AlphaFoldDB" id="A0A2S6N3W9"/>
<feature type="domain" description="Zinc-ribbon" evidence="1">
    <location>
        <begin position="3"/>
        <end position="99"/>
    </location>
</feature>
<dbReference type="Pfam" id="PF15887">
    <property type="entry name" value="Peptidase_Mx"/>
    <property type="match status" value="1"/>
</dbReference>
<dbReference type="PIRSF" id="PIRSF012641">
    <property type="entry name" value="UCP012641"/>
    <property type="match status" value="1"/>
</dbReference>
<dbReference type="Pfam" id="PF10005">
    <property type="entry name" value="Zn_ribbon_DZR_6"/>
    <property type="match status" value="1"/>
</dbReference>
<protein>
    <recommendedName>
        <fullName evidence="1">Zinc-ribbon domain-containing protein</fullName>
    </recommendedName>
</protein>
<gene>
    <name evidence="2" type="ORF">CCR94_15710</name>
</gene>
<dbReference type="InterPro" id="IPR011201">
    <property type="entry name" value="Zinc-ribbon_6_bact"/>
</dbReference>
<evidence type="ECO:0000313" key="3">
    <source>
        <dbReference type="Proteomes" id="UP000239089"/>
    </source>
</evidence>
<evidence type="ECO:0000313" key="2">
    <source>
        <dbReference type="EMBL" id="PPQ29257.1"/>
    </source>
</evidence>
<keyword evidence="3" id="KW-1185">Reference proteome</keyword>
<dbReference type="Gene3D" id="3.40.390.70">
    <property type="match status" value="1"/>
</dbReference>
<proteinExistence type="predicted"/>
<name>A0A2S6N3W9_9HYPH</name>
<sequence>MKLFECQGCRNTVHFENSVCVACRRQLGYAPERGTMTALEPAQVNEASPALLAAVGAPEQRYHFCANAAQGVCNWLVHESDGHSLCRSCRHNDMAPDLTVAGNRERWARLEQAKRQLFYSLLLWGLPTPIIGEDAREPLVFDLIGDVHSDQGVKTVLTGHDFGRITLNIAEADDDVREQRRVAMGEPYRTPLGHFRHEIGHYYWDLLVRDGGPLAEFRALFGDERGDYDQALQAYYANGAPRGWRESFISAYATAHPWEDFAETWAHYMHIVDTLETACSFGISLKPRHVANDHLEAAVDFDAYRADRIERILDAWTPISVAVNSLSRSLGQGDVYPFVLSQAMVGKLSFIHRLIGEQRARQTTRAAA</sequence>
<evidence type="ECO:0000259" key="1">
    <source>
        <dbReference type="Pfam" id="PF10005"/>
    </source>
</evidence>
<dbReference type="EMBL" id="NHSJ01000096">
    <property type="protein sequence ID" value="PPQ29257.1"/>
    <property type="molecule type" value="Genomic_DNA"/>
</dbReference>
<dbReference type="InterPro" id="IPR031321">
    <property type="entry name" value="UCP012641"/>
</dbReference>